<proteinExistence type="predicted"/>
<feature type="transmembrane region" description="Helical" evidence="2">
    <location>
        <begin position="122"/>
        <end position="144"/>
    </location>
</feature>
<reference evidence="4 5" key="1">
    <citation type="journal article" date="2015" name="BMC Genomics">
        <title>Insights from the genome of Ophiocordyceps polyrhachis-furcata to pathogenicity and host specificity in insect fungi.</title>
        <authorList>
            <person name="Wichadakul D."/>
            <person name="Kobmoo N."/>
            <person name="Ingsriswang S."/>
            <person name="Tangphatsornruang S."/>
            <person name="Chantasingh D."/>
            <person name="Luangsa-ard J.J."/>
            <person name="Eurwilaichitr L."/>
        </authorList>
    </citation>
    <scope>NUCLEOTIDE SEQUENCE [LARGE SCALE GENOMIC DNA]</scope>
    <source>
        <strain evidence="4 5">BCC 54312</strain>
    </source>
</reference>
<dbReference type="AlphaFoldDB" id="A0A367KZF8"/>
<evidence type="ECO:0000256" key="1">
    <source>
        <dbReference type="SAM" id="MobiDB-lite"/>
    </source>
</evidence>
<name>A0A367KZF8_9HYPO</name>
<keyword evidence="2" id="KW-1133">Transmembrane helix</keyword>
<keyword evidence="2" id="KW-0472">Membrane</keyword>
<dbReference type="STRING" id="1330021.A0A367KZF8"/>
<evidence type="ECO:0000313" key="4">
    <source>
        <dbReference type="EMBL" id="RCI07558.1"/>
    </source>
</evidence>
<gene>
    <name evidence="4" type="ORF">L249_1602</name>
</gene>
<evidence type="ECO:0000256" key="2">
    <source>
        <dbReference type="SAM" id="Phobius"/>
    </source>
</evidence>
<dbReference type="OrthoDB" id="4924470at2759"/>
<dbReference type="PANTHER" id="PTHR37846">
    <property type="entry name" value="YALI0B21296P"/>
    <property type="match status" value="1"/>
</dbReference>
<keyword evidence="2" id="KW-0812">Transmembrane</keyword>
<feature type="domain" description="DUF7719" evidence="3">
    <location>
        <begin position="119"/>
        <end position="187"/>
    </location>
</feature>
<comment type="caution">
    <text evidence="4">The sequence shown here is derived from an EMBL/GenBank/DDBJ whole genome shotgun (WGS) entry which is preliminary data.</text>
</comment>
<dbReference type="Pfam" id="PF24841">
    <property type="entry name" value="DUF7719"/>
    <property type="match status" value="1"/>
</dbReference>
<sequence length="188" mass="21001">MARKSLSPPRKHPNRSGPTVSEKTLLDLAQERNLLSSPPPPQPASRLLDSCLWSASLSMLHFTFDLLVQHQYGTEIIWSELTVRTLRAWLLFSILVYTLHPHQNTSLPLLPSNLQRPARQSVFFVASLLCGCYLIHLSNTAGYLATMKRAPPLGCLWLWAVVELDLTAAVVSLAAVALFLWRGGYDIK</sequence>
<evidence type="ECO:0000259" key="3">
    <source>
        <dbReference type="Pfam" id="PF24841"/>
    </source>
</evidence>
<evidence type="ECO:0000313" key="5">
    <source>
        <dbReference type="Proteomes" id="UP000253664"/>
    </source>
</evidence>
<protein>
    <recommendedName>
        <fullName evidence="3">DUF7719 domain-containing protein</fullName>
    </recommendedName>
</protein>
<accession>A0A367KZF8</accession>
<keyword evidence="5" id="KW-1185">Reference proteome</keyword>
<feature type="compositionally biased region" description="Basic residues" evidence="1">
    <location>
        <begin position="1"/>
        <end position="14"/>
    </location>
</feature>
<feature type="region of interest" description="Disordered" evidence="1">
    <location>
        <begin position="1"/>
        <end position="23"/>
    </location>
</feature>
<dbReference type="EMBL" id="LKCN02000026">
    <property type="protein sequence ID" value="RCI07558.1"/>
    <property type="molecule type" value="Genomic_DNA"/>
</dbReference>
<dbReference type="Proteomes" id="UP000253664">
    <property type="component" value="Unassembled WGS sequence"/>
</dbReference>
<dbReference type="InterPro" id="IPR056136">
    <property type="entry name" value="DUF7719"/>
</dbReference>
<feature type="transmembrane region" description="Helical" evidence="2">
    <location>
        <begin position="156"/>
        <end position="181"/>
    </location>
</feature>
<dbReference type="PANTHER" id="PTHR37846:SF1">
    <property type="entry name" value="DEACETYLASE-LIKE PROTEIN"/>
    <property type="match status" value="1"/>
</dbReference>
<organism evidence="4 5">
    <name type="scientific">Ophiocordyceps polyrhachis-furcata BCC 54312</name>
    <dbReference type="NCBI Taxonomy" id="1330021"/>
    <lineage>
        <taxon>Eukaryota</taxon>
        <taxon>Fungi</taxon>
        <taxon>Dikarya</taxon>
        <taxon>Ascomycota</taxon>
        <taxon>Pezizomycotina</taxon>
        <taxon>Sordariomycetes</taxon>
        <taxon>Hypocreomycetidae</taxon>
        <taxon>Hypocreales</taxon>
        <taxon>Ophiocordycipitaceae</taxon>
        <taxon>Ophiocordyceps</taxon>
    </lineage>
</organism>